<dbReference type="Proteomes" id="UP001500339">
    <property type="component" value="Unassembled WGS sequence"/>
</dbReference>
<dbReference type="InterPro" id="IPR005243">
    <property type="entry name" value="THIRX-like_proc"/>
</dbReference>
<dbReference type="InterPro" id="IPR036249">
    <property type="entry name" value="Thioredoxin-like_sf"/>
</dbReference>
<sequence length="135" mass="14446">MSEKKSLFGNLFGRKKSSGCCNTESVTEVKESCGCECEGGNCETNEENTPIIEGAINIKILGSGCKSCVTLAENTKFALLQMGLEANIEKVTDFADITAYGVMSTPALVVDEKVVSFGKVLKPNEIVKILEKVAK</sequence>
<name>A0ABP3TSD3_9CLOT</name>
<gene>
    <name evidence="2" type="ORF">GCM10008905_02190</name>
</gene>
<organism evidence="2 3">
    <name type="scientific">Clostridium malenominatum</name>
    <dbReference type="NCBI Taxonomy" id="1539"/>
    <lineage>
        <taxon>Bacteria</taxon>
        <taxon>Bacillati</taxon>
        <taxon>Bacillota</taxon>
        <taxon>Clostridia</taxon>
        <taxon>Eubacteriales</taxon>
        <taxon>Clostridiaceae</taxon>
        <taxon>Clostridium</taxon>
    </lineage>
</organism>
<dbReference type="SUPFAM" id="SSF52833">
    <property type="entry name" value="Thioredoxin-like"/>
    <property type="match status" value="1"/>
</dbReference>
<dbReference type="Pfam" id="PF13192">
    <property type="entry name" value="Thioredoxin_3"/>
    <property type="match status" value="1"/>
</dbReference>
<keyword evidence="3" id="KW-1185">Reference proteome</keyword>
<accession>A0ABP3TSD3</accession>
<dbReference type="NCBIfam" id="TIGR00412">
    <property type="entry name" value="redox_disulf_2"/>
    <property type="match status" value="1"/>
</dbReference>
<dbReference type="PANTHER" id="PTHR36450:SF1">
    <property type="entry name" value="THIOREDOXIN"/>
    <property type="match status" value="1"/>
</dbReference>
<evidence type="ECO:0000259" key="1">
    <source>
        <dbReference type="Pfam" id="PF13192"/>
    </source>
</evidence>
<dbReference type="EMBL" id="BAAACF010000001">
    <property type="protein sequence ID" value="GAA0717033.1"/>
    <property type="molecule type" value="Genomic_DNA"/>
</dbReference>
<dbReference type="InterPro" id="IPR012336">
    <property type="entry name" value="Thioredoxin-like_fold"/>
</dbReference>
<evidence type="ECO:0000313" key="2">
    <source>
        <dbReference type="EMBL" id="GAA0717033.1"/>
    </source>
</evidence>
<dbReference type="RefSeq" id="WP_425544619.1">
    <property type="nucleotide sequence ID" value="NZ_BAAACF010000001.1"/>
</dbReference>
<reference evidence="3" key="1">
    <citation type="journal article" date="2019" name="Int. J. Syst. Evol. Microbiol.">
        <title>The Global Catalogue of Microorganisms (GCM) 10K type strain sequencing project: providing services to taxonomists for standard genome sequencing and annotation.</title>
        <authorList>
            <consortium name="The Broad Institute Genomics Platform"/>
            <consortium name="The Broad Institute Genome Sequencing Center for Infectious Disease"/>
            <person name="Wu L."/>
            <person name="Ma J."/>
        </authorList>
    </citation>
    <scope>NUCLEOTIDE SEQUENCE [LARGE SCALE GENOMIC DNA]</scope>
    <source>
        <strain evidence="3">JCM 1405</strain>
    </source>
</reference>
<dbReference type="Gene3D" id="3.40.30.10">
    <property type="entry name" value="Glutaredoxin"/>
    <property type="match status" value="1"/>
</dbReference>
<evidence type="ECO:0000313" key="3">
    <source>
        <dbReference type="Proteomes" id="UP001500339"/>
    </source>
</evidence>
<proteinExistence type="predicted"/>
<protein>
    <submittedName>
        <fullName evidence="2">Thioredoxin family protein</fullName>
    </submittedName>
</protein>
<comment type="caution">
    <text evidence="2">The sequence shown here is derived from an EMBL/GenBank/DDBJ whole genome shotgun (WGS) entry which is preliminary data.</text>
</comment>
<dbReference type="PANTHER" id="PTHR36450">
    <property type="entry name" value="THIOREDOXIN"/>
    <property type="match status" value="1"/>
</dbReference>
<feature type="domain" description="Thioredoxin-like fold" evidence="1">
    <location>
        <begin position="57"/>
        <end position="131"/>
    </location>
</feature>